<protein>
    <submittedName>
        <fullName evidence="9">Tannase/feruloyl esterase family alpha/beta hydrolase</fullName>
    </submittedName>
</protein>
<evidence type="ECO:0000256" key="6">
    <source>
        <dbReference type="ARBA" id="ARBA00022837"/>
    </source>
</evidence>
<keyword evidence="4 8" id="KW-0732">Signal</keyword>
<evidence type="ECO:0000256" key="1">
    <source>
        <dbReference type="ARBA" id="ARBA00006249"/>
    </source>
</evidence>
<dbReference type="InterPro" id="IPR011118">
    <property type="entry name" value="Tannase/feruloyl_esterase"/>
</dbReference>
<dbReference type="PANTHER" id="PTHR33938">
    <property type="entry name" value="FERULOYL ESTERASE B-RELATED"/>
    <property type="match status" value="1"/>
</dbReference>
<name>A0A6I4TUP0_9SPHN</name>
<reference evidence="9 10" key="1">
    <citation type="submission" date="2019-12" db="EMBL/GenBank/DDBJ databases">
        <title>Genomic-based taxomic classification of the family Erythrobacteraceae.</title>
        <authorList>
            <person name="Xu L."/>
        </authorList>
    </citation>
    <scope>NUCLEOTIDE SEQUENCE [LARGE SCALE GENOMIC DNA]</scope>
    <source>
        <strain evidence="9 10">S36</strain>
    </source>
</reference>
<evidence type="ECO:0000256" key="4">
    <source>
        <dbReference type="ARBA" id="ARBA00022729"/>
    </source>
</evidence>
<keyword evidence="2" id="KW-0719">Serine esterase</keyword>
<gene>
    <name evidence="9" type="ORF">GRI97_13205</name>
</gene>
<evidence type="ECO:0000313" key="9">
    <source>
        <dbReference type="EMBL" id="MXO99945.1"/>
    </source>
</evidence>
<dbReference type="GO" id="GO:0046872">
    <property type="term" value="F:metal ion binding"/>
    <property type="evidence" value="ECO:0007669"/>
    <property type="project" value="UniProtKB-KW"/>
</dbReference>
<feature type="signal peptide" evidence="8">
    <location>
        <begin position="1"/>
        <end position="19"/>
    </location>
</feature>
<keyword evidence="6" id="KW-0106">Calcium</keyword>
<dbReference type="GO" id="GO:0052689">
    <property type="term" value="F:carboxylic ester hydrolase activity"/>
    <property type="evidence" value="ECO:0007669"/>
    <property type="project" value="UniProtKB-KW"/>
</dbReference>
<evidence type="ECO:0000256" key="7">
    <source>
        <dbReference type="ARBA" id="ARBA00023157"/>
    </source>
</evidence>
<accession>A0A6I4TUP0</accession>
<dbReference type="EMBL" id="WTYJ01000002">
    <property type="protein sequence ID" value="MXO99945.1"/>
    <property type="molecule type" value="Genomic_DNA"/>
</dbReference>
<evidence type="ECO:0000256" key="8">
    <source>
        <dbReference type="SAM" id="SignalP"/>
    </source>
</evidence>
<dbReference type="PANTHER" id="PTHR33938:SF15">
    <property type="entry name" value="FERULOYL ESTERASE B-RELATED"/>
    <property type="match status" value="1"/>
</dbReference>
<keyword evidence="5 9" id="KW-0378">Hydrolase</keyword>
<evidence type="ECO:0000313" key="10">
    <source>
        <dbReference type="Proteomes" id="UP000469430"/>
    </source>
</evidence>
<dbReference type="InterPro" id="IPR029058">
    <property type="entry name" value="AB_hydrolase_fold"/>
</dbReference>
<keyword evidence="7" id="KW-1015">Disulfide bond</keyword>
<proteinExistence type="inferred from homology"/>
<feature type="chain" id="PRO_5026017266" evidence="8">
    <location>
        <begin position="20"/>
        <end position="527"/>
    </location>
</feature>
<keyword evidence="3" id="KW-0479">Metal-binding</keyword>
<comment type="caution">
    <text evidence="9">The sequence shown here is derived from an EMBL/GenBank/DDBJ whole genome shotgun (WGS) entry which is preliminary data.</text>
</comment>
<dbReference type="Gene3D" id="3.40.50.1820">
    <property type="entry name" value="alpha/beta hydrolase"/>
    <property type="match status" value="1"/>
</dbReference>
<evidence type="ECO:0000256" key="5">
    <source>
        <dbReference type="ARBA" id="ARBA00022801"/>
    </source>
</evidence>
<dbReference type="SUPFAM" id="SSF53474">
    <property type="entry name" value="alpha/beta-Hydrolases"/>
    <property type="match status" value="1"/>
</dbReference>
<evidence type="ECO:0000256" key="3">
    <source>
        <dbReference type="ARBA" id="ARBA00022723"/>
    </source>
</evidence>
<keyword evidence="10" id="KW-1185">Reference proteome</keyword>
<comment type="similarity">
    <text evidence="1">Belongs to the tannase family.</text>
</comment>
<evidence type="ECO:0000256" key="2">
    <source>
        <dbReference type="ARBA" id="ARBA00022487"/>
    </source>
</evidence>
<organism evidence="9 10">
    <name type="scientific">Croceibacterium xixiisoli</name>
    <dbReference type="NCBI Taxonomy" id="1476466"/>
    <lineage>
        <taxon>Bacteria</taxon>
        <taxon>Pseudomonadati</taxon>
        <taxon>Pseudomonadota</taxon>
        <taxon>Alphaproteobacteria</taxon>
        <taxon>Sphingomonadales</taxon>
        <taxon>Erythrobacteraceae</taxon>
        <taxon>Croceibacterium</taxon>
    </lineage>
</organism>
<dbReference type="Pfam" id="PF07519">
    <property type="entry name" value="Tannase"/>
    <property type="match status" value="1"/>
</dbReference>
<dbReference type="AlphaFoldDB" id="A0A6I4TUP0"/>
<sequence>MRMKRAVLFAPLLATAAVAQSPAAPADTMSEVQCKAMASFQLRPGVTIISAKLIPATSGSAAPGPGAPPTPALPAHCMVEGTIDPHTGADGTAYAIGFALALPSEWNGRFLMQGGGGLNGSVRPPIGAAAAGRVPALARGFAVISHDSGHKGEGFDDSFMADQRAGLDFAMSSVPTVTIAGKALTEHFYGRSIAHSYMAGCSTGGRESMLASQRHPEMFDGIVVGAPAMRTGHSNLGTGFAKVQFNQAAPRDAQGLPLSEQAFSPADRQTIHAGLLQQCDALDGRADGIITNVAQCHFRPAALQCSAAKQDGCLSGDQVGALERAFAGPKDAAGNPAYASFPWDTGVTDISGPVSGFIVSGKADVLGPANRDLTFDVDGRLQQIRSDGVQTLTDTNVWTDLDTFLGRGGKILYYHGVSDAWFSAFDSWDYWQRAAERNGQSFTDASRFYMIPGMAHCRGGDSFGSFDLLGAVVDWVEKGQAPESVIAHRESGEPGERPLCPHPSYAHYTGGDPLKAGSYQCRQPSAS</sequence>
<dbReference type="Proteomes" id="UP000469430">
    <property type="component" value="Unassembled WGS sequence"/>
</dbReference>
<dbReference type="RefSeq" id="WP_377019281.1">
    <property type="nucleotide sequence ID" value="NZ_JBHSCP010000001.1"/>
</dbReference>